<dbReference type="Proteomes" id="UP000318733">
    <property type="component" value="Unassembled WGS sequence"/>
</dbReference>
<protein>
    <recommendedName>
        <fullName evidence="3">EVE domain-containing protein</fullName>
    </recommendedName>
</protein>
<keyword evidence="2" id="KW-1185">Reference proteome</keyword>
<dbReference type="RefSeq" id="WP_144246505.1">
    <property type="nucleotide sequence ID" value="NZ_VLPK01000001.1"/>
</dbReference>
<evidence type="ECO:0000313" key="1">
    <source>
        <dbReference type="EMBL" id="TSJ42939.1"/>
    </source>
</evidence>
<dbReference type="AlphaFoldDB" id="A0A556MT12"/>
<comment type="caution">
    <text evidence="1">The sequence shown here is derived from an EMBL/GenBank/DDBJ whole genome shotgun (WGS) entry which is preliminary data.</text>
</comment>
<evidence type="ECO:0000313" key="2">
    <source>
        <dbReference type="Proteomes" id="UP000318733"/>
    </source>
</evidence>
<name>A0A556MT12_9SPHI</name>
<dbReference type="OrthoDB" id="9779761at2"/>
<proteinExistence type="predicted"/>
<dbReference type="SUPFAM" id="SSF88697">
    <property type="entry name" value="PUA domain-like"/>
    <property type="match status" value="1"/>
</dbReference>
<accession>A0A556MT12</accession>
<evidence type="ECO:0008006" key="3">
    <source>
        <dbReference type="Google" id="ProtNLM"/>
    </source>
</evidence>
<reference evidence="1 2" key="1">
    <citation type="submission" date="2019-07" db="EMBL/GenBank/DDBJ databases">
        <authorList>
            <person name="Huq M.A."/>
        </authorList>
    </citation>
    <scope>NUCLEOTIDE SEQUENCE [LARGE SCALE GENOMIC DNA]</scope>
    <source>
        <strain evidence="1 2">MAH-19</strain>
    </source>
</reference>
<dbReference type="InterPro" id="IPR015947">
    <property type="entry name" value="PUA-like_sf"/>
</dbReference>
<organism evidence="1 2">
    <name type="scientific">Mucilaginibacter corticis</name>
    <dbReference type="NCBI Taxonomy" id="2597670"/>
    <lineage>
        <taxon>Bacteria</taxon>
        <taxon>Pseudomonadati</taxon>
        <taxon>Bacteroidota</taxon>
        <taxon>Sphingobacteriia</taxon>
        <taxon>Sphingobacteriales</taxon>
        <taxon>Sphingobacteriaceae</taxon>
        <taxon>Mucilaginibacter</taxon>
    </lineage>
</organism>
<gene>
    <name evidence="1" type="ORF">FO440_01750</name>
</gene>
<sequence>MAKSLNIDSHSPFRSEGLLRRKLGGKAYLFGWNPIKFEWADIDDDIKKLADTGKLEDNWSVASHKTIKPGDRAFIVRVGVEPKGIFASGIIASEPYLAFRKGRHYHRITIAIDVLLNPDKEPILGLDILKTGNLAAQTWTPQASGISIKPELVDELEGVWQDFLNPEL</sequence>
<dbReference type="EMBL" id="VLPK01000001">
    <property type="protein sequence ID" value="TSJ42939.1"/>
    <property type="molecule type" value="Genomic_DNA"/>
</dbReference>